<evidence type="ECO:0000313" key="3">
    <source>
        <dbReference type="EMBL" id="GAA2021577.1"/>
    </source>
</evidence>
<organism evidence="3 4">
    <name type="scientific">Catenulispora yoronensis</name>
    <dbReference type="NCBI Taxonomy" id="450799"/>
    <lineage>
        <taxon>Bacteria</taxon>
        <taxon>Bacillati</taxon>
        <taxon>Actinomycetota</taxon>
        <taxon>Actinomycetes</taxon>
        <taxon>Catenulisporales</taxon>
        <taxon>Catenulisporaceae</taxon>
        <taxon>Catenulispora</taxon>
    </lineage>
</organism>
<keyword evidence="1" id="KW-0805">Transcription regulation</keyword>
<dbReference type="HAMAP" id="MF_01483">
    <property type="entry name" value="RbpA"/>
    <property type="match status" value="1"/>
</dbReference>
<comment type="function">
    <text evidence="1">Binds to RNA polymerase (RNAP), stimulating transcription from principal, but not alternative sigma factor promoters.</text>
</comment>
<feature type="binding site" evidence="1">
    <location>
        <position position="59"/>
    </location>
    <ligand>
        <name>Zn(2+)</name>
        <dbReference type="ChEBI" id="CHEBI:29105"/>
    </ligand>
</feature>
<dbReference type="Proteomes" id="UP001500751">
    <property type="component" value="Unassembled WGS sequence"/>
</dbReference>
<evidence type="ECO:0000256" key="1">
    <source>
        <dbReference type="HAMAP-Rule" id="MF_01483"/>
    </source>
</evidence>
<feature type="binding site" evidence="1">
    <location>
        <position position="34"/>
    </location>
    <ligand>
        <name>Zn(2+)</name>
        <dbReference type="ChEBI" id="CHEBI:29105"/>
    </ligand>
</feature>
<dbReference type="RefSeq" id="WP_344665074.1">
    <property type="nucleotide sequence ID" value="NZ_BAAAQN010000007.1"/>
</dbReference>
<feature type="compositionally biased region" description="Basic residues" evidence="2">
    <location>
        <begin position="1"/>
        <end position="10"/>
    </location>
</feature>
<comment type="caution">
    <text evidence="3">The sequence shown here is derived from an EMBL/GenBank/DDBJ whole genome shotgun (WGS) entry which is preliminary data.</text>
</comment>
<evidence type="ECO:0000256" key="2">
    <source>
        <dbReference type="SAM" id="MobiDB-lite"/>
    </source>
</evidence>
<feature type="region of interest" description="Disordered" evidence="2">
    <location>
        <begin position="1"/>
        <end position="23"/>
    </location>
</feature>
<dbReference type="Gene3D" id="2.20.28.270">
    <property type="entry name" value="RNA polymerase-binding protein A"/>
    <property type="match status" value="1"/>
</dbReference>
<dbReference type="EMBL" id="BAAAQN010000007">
    <property type="protein sequence ID" value="GAA2021577.1"/>
    <property type="molecule type" value="Genomic_DNA"/>
</dbReference>
<keyword evidence="1" id="KW-0479">Metal-binding</keyword>
<gene>
    <name evidence="1" type="primary">rbpA</name>
    <name evidence="3" type="ORF">GCM10009839_18350</name>
</gene>
<feature type="binding site" evidence="1">
    <location>
        <position position="38"/>
    </location>
    <ligand>
        <name>Zn(2+)</name>
        <dbReference type="ChEBI" id="CHEBI:29105"/>
    </ligand>
</feature>
<dbReference type="InterPro" id="IPR038638">
    <property type="entry name" value="RbpA_sf"/>
</dbReference>
<feature type="region of interest" description="Disordered" evidence="2">
    <location>
        <begin position="63"/>
        <end position="85"/>
    </location>
</feature>
<keyword evidence="1" id="KW-0862">Zinc</keyword>
<name>A0ABP5FBT2_9ACTN</name>
<protein>
    <recommendedName>
        <fullName evidence="1">RNA polymerase-binding protein RbpA</fullName>
    </recommendedName>
</protein>
<reference evidence="4" key="1">
    <citation type="journal article" date="2019" name="Int. J. Syst. Evol. Microbiol.">
        <title>The Global Catalogue of Microorganisms (GCM) 10K type strain sequencing project: providing services to taxonomists for standard genome sequencing and annotation.</title>
        <authorList>
            <consortium name="The Broad Institute Genomics Platform"/>
            <consortium name="The Broad Institute Genome Sequencing Center for Infectious Disease"/>
            <person name="Wu L."/>
            <person name="Ma J."/>
        </authorList>
    </citation>
    <scope>NUCLEOTIDE SEQUENCE [LARGE SCALE GENOMIC DNA]</scope>
    <source>
        <strain evidence="4">JCM 16014</strain>
    </source>
</reference>
<evidence type="ECO:0000313" key="4">
    <source>
        <dbReference type="Proteomes" id="UP001500751"/>
    </source>
</evidence>
<comment type="cofactor">
    <cofactor evidence="1">
        <name>Zn(2+)</name>
        <dbReference type="ChEBI" id="CHEBI:29105"/>
    </cofactor>
    <text evidence="1">Bind 1 Zn(2+) per subunit.</text>
</comment>
<feature type="compositionally biased region" description="Basic and acidic residues" evidence="2">
    <location>
        <begin position="63"/>
        <end position="75"/>
    </location>
</feature>
<dbReference type="InterPro" id="IPR025182">
    <property type="entry name" value="RNApol-bd_RbpA"/>
</dbReference>
<comment type="similarity">
    <text evidence="1">Belongs to the RNA polymerase-binding protein RbpA family.</text>
</comment>
<accession>A0ABP5FBT2</accession>
<comment type="subunit">
    <text evidence="1">Forms a complex with the RNAP catalytic core and with free principal sigma factors.</text>
</comment>
<proteinExistence type="inferred from homology"/>
<dbReference type="Pfam" id="PF13397">
    <property type="entry name" value="RbpA"/>
    <property type="match status" value="1"/>
</dbReference>
<sequence>MVRSAIRGRRIGAGPRGDNERGQSVTRIAVTFWCAIGHSTSSIFAASAEVPTTWDCHCCDRPAGLDRDNPPDSARKAPSKSHLAYVRERRSDADAEIILAEALAKLRAAA</sequence>
<keyword evidence="4" id="KW-1185">Reference proteome</keyword>
<feature type="binding site" evidence="1">
    <location>
        <position position="56"/>
    </location>
    <ligand>
        <name>Zn(2+)</name>
        <dbReference type="ChEBI" id="CHEBI:29105"/>
    </ligand>
</feature>
<keyword evidence="1" id="KW-0804">Transcription</keyword>